<dbReference type="GO" id="GO:0003677">
    <property type="term" value="F:DNA binding"/>
    <property type="evidence" value="ECO:0007669"/>
    <property type="project" value="InterPro"/>
</dbReference>
<dbReference type="Pfam" id="PF04014">
    <property type="entry name" value="MazE_antitoxin"/>
    <property type="match status" value="1"/>
</dbReference>
<feature type="domain" description="SpoVT-AbrB" evidence="1">
    <location>
        <begin position="5"/>
        <end position="51"/>
    </location>
</feature>
<comment type="caution">
    <text evidence="2">The sequence shown here is derived from an EMBL/GenBank/DDBJ whole genome shotgun (WGS) entry which is preliminary data.</text>
</comment>
<keyword evidence="3" id="KW-1185">Reference proteome</keyword>
<dbReference type="SMART" id="SM00966">
    <property type="entry name" value="SpoVT_AbrB"/>
    <property type="match status" value="1"/>
</dbReference>
<dbReference type="EMBL" id="BFAV01000073">
    <property type="protein sequence ID" value="GBF33154.1"/>
    <property type="molecule type" value="Genomic_DNA"/>
</dbReference>
<dbReference type="InterPro" id="IPR007159">
    <property type="entry name" value="SpoVT-AbrB_dom"/>
</dbReference>
<dbReference type="SUPFAM" id="SSF89447">
    <property type="entry name" value="AbrB/MazE/MraZ-like"/>
    <property type="match status" value="1"/>
</dbReference>
<gene>
    <name evidence="2" type="ORF">DCCM_2251</name>
</gene>
<name>A0A2L2XAZ5_9FIRM</name>
<dbReference type="Proteomes" id="UP000239549">
    <property type="component" value="Unassembled WGS sequence"/>
</dbReference>
<proteinExistence type="predicted"/>
<dbReference type="InterPro" id="IPR037914">
    <property type="entry name" value="SpoVT-AbrB_sf"/>
</dbReference>
<evidence type="ECO:0000313" key="3">
    <source>
        <dbReference type="Proteomes" id="UP000239549"/>
    </source>
</evidence>
<dbReference type="Gene3D" id="2.10.260.10">
    <property type="match status" value="1"/>
</dbReference>
<reference evidence="3" key="1">
    <citation type="submission" date="2018-02" db="EMBL/GenBank/DDBJ databases">
        <title>Genome sequence of Desulfocucumis palustris strain NAW-5.</title>
        <authorList>
            <person name="Watanabe M."/>
            <person name="Kojima H."/>
            <person name="Fukui M."/>
        </authorList>
    </citation>
    <scope>NUCLEOTIDE SEQUENCE [LARGE SCALE GENOMIC DNA]</scope>
    <source>
        <strain evidence="3">NAW-5</strain>
    </source>
</reference>
<evidence type="ECO:0000259" key="1">
    <source>
        <dbReference type="SMART" id="SM00966"/>
    </source>
</evidence>
<dbReference type="NCBIfam" id="TIGR01439">
    <property type="entry name" value="lp_hng_hel_AbrB"/>
    <property type="match status" value="1"/>
</dbReference>
<dbReference type="AlphaFoldDB" id="A0A2L2XAZ5"/>
<dbReference type="RefSeq" id="WP_104371580.1">
    <property type="nucleotide sequence ID" value="NZ_BFAV01000073.1"/>
</dbReference>
<accession>A0A2L2XAZ5</accession>
<evidence type="ECO:0000313" key="2">
    <source>
        <dbReference type="EMBL" id="GBF33154.1"/>
    </source>
</evidence>
<sequence>MNFTVVVSSRGQVVIPVNARKKLNIKEGDILLGNIEEDGKLVFKTGKRDRVKKGIVDQSAGILSDLDIDGMNYVESLRKDSGRRLDNLEGRD</sequence>
<protein>
    <recommendedName>
        <fullName evidence="1">SpoVT-AbrB domain-containing protein</fullName>
    </recommendedName>
</protein>
<organism evidence="2 3">
    <name type="scientific">Desulfocucumis palustris</name>
    <dbReference type="NCBI Taxonomy" id="1898651"/>
    <lineage>
        <taxon>Bacteria</taxon>
        <taxon>Bacillati</taxon>
        <taxon>Bacillota</taxon>
        <taxon>Clostridia</taxon>
        <taxon>Eubacteriales</taxon>
        <taxon>Desulfocucumaceae</taxon>
        <taxon>Desulfocucumis</taxon>
    </lineage>
</organism>
<dbReference type="OrthoDB" id="9811597at2"/>